<proteinExistence type="predicted"/>
<organism evidence="2 3">
    <name type="scientific">Halteria grandinella</name>
    <dbReference type="NCBI Taxonomy" id="5974"/>
    <lineage>
        <taxon>Eukaryota</taxon>
        <taxon>Sar</taxon>
        <taxon>Alveolata</taxon>
        <taxon>Ciliophora</taxon>
        <taxon>Intramacronucleata</taxon>
        <taxon>Spirotrichea</taxon>
        <taxon>Stichotrichia</taxon>
        <taxon>Sporadotrichida</taxon>
        <taxon>Halteriidae</taxon>
        <taxon>Halteria</taxon>
    </lineage>
</organism>
<keyword evidence="3" id="KW-1185">Reference proteome</keyword>
<feature type="region of interest" description="Disordered" evidence="1">
    <location>
        <begin position="256"/>
        <end position="302"/>
    </location>
</feature>
<dbReference type="AlphaFoldDB" id="A0A8J8ND16"/>
<feature type="compositionally biased region" description="Polar residues" evidence="1">
    <location>
        <begin position="140"/>
        <end position="155"/>
    </location>
</feature>
<evidence type="ECO:0000313" key="2">
    <source>
        <dbReference type="EMBL" id="TNV72583.1"/>
    </source>
</evidence>
<dbReference type="EMBL" id="RRYP01021739">
    <property type="protein sequence ID" value="TNV72583.1"/>
    <property type="molecule type" value="Genomic_DNA"/>
</dbReference>
<dbReference type="Proteomes" id="UP000785679">
    <property type="component" value="Unassembled WGS sequence"/>
</dbReference>
<feature type="region of interest" description="Disordered" evidence="1">
    <location>
        <begin position="140"/>
        <end position="159"/>
    </location>
</feature>
<reference evidence="2" key="1">
    <citation type="submission" date="2019-06" db="EMBL/GenBank/DDBJ databases">
        <authorList>
            <person name="Zheng W."/>
        </authorList>
    </citation>
    <scope>NUCLEOTIDE SEQUENCE</scope>
    <source>
        <strain evidence="2">QDHG01</strain>
    </source>
</reference>
<comment type="caution">
    <text evidence="2">The sequence shown here is derived from an EMBL/GenBank/DDBJ whole genome shotgun (WGS) entry which is preliminary data.</text>
</comment>
<evidence type="ECO:0000313" key="3">
    <source>
        <dbReference type="Proteomes" id="UP000785679"/>
    </source>
</evidence>
<protein>
    <submittedName>
        <fullName evidence="2">Uncharacterized protein</fullName>
    </submittedName>
</protein>
<sequence>MDDHINGRYCNRSMNSKKDSEAYKPGKIFTSMYQKAYQSRNFNDDEKPNEDGSAEMGKLMSKTMGIKTSARPNMFEVLGKSGQAPGTAAQMAAEAEAVVKKGKNSYSPDFVSTLNFNFNTNDAFGTRIKKSAAQSLLKSHQSIGKQDQQNRNGNTFGVPAGSSFVNLNSLLRDSREQLRSQIIPQTTTNTDEESKLRREMNSQILKNQYSFWAGMYVKRMVAAQPDSKNNTLDDIKENPVVPFGDPRSLTQCIDFNRKKPPHLPEQEMKSGGGIRPLGIPQRFEKSKKPPSHKSSRRGAGRA</sequence>
<evidence type="ECO:0000256" key="1">
    <source>
        <dbReference type="SAM" id="MobiDB-lite"/>
    </source>
</evidence>
<gene>
    <name evidence="2" type="ORF">FGO68_gene9693</name>
</gene>
<feature type="compositionally biased region" description="Basic residues" evidence="1">
    <location>
        <begin position="288"/>
        <end position="302"/>
    </location>
</feature>
<accession>A0A8J8ND16</accession>
<name>A0A8J8ND16_HALGN</name>